<dbReference type="Ensembl" id="ENSATET00000059720.1">
    <property type="protein sequence ID" value="ENSATEP00000050019.1"/>
    <property type="gene ID" value="ENSATEG00000026894.2"/>
</dbReference>
<proteinExistence type="predicted"/>
<dbReference type="SMART" id="SM01289">
    <property type="entry name" value="PYRIN"/>
    <property type="match status" value="1"/>
</dbReference>
<dbReference type="AlphaFoldDB" id="A0A7N6FBU1"/>
<accession>A0A7N6FBU1</accession>
<dbReference type="PROSITE" id="PS50824">
    <property type="entry name" value="DAPIN"/>
    <property type="match status" value="1"/>
</dbReference>
<dbReference type="Pfam" id="PF02758">
    <property type="entry name" value="PYRIN"/>
    <property type="match status" value="1"/>
</dbReference>
<dbReference type="InterPro" id="IPR011029">
    <property type="entry name" value="DEATH-like_dom_sf"/>
</dbReference>
<reference evidence="2" key="3">
    <citation type="submission" date="2025-09" db="UniProtKB">
        <authorList>
            <consortium name="Ensembl"/>
        </authorList>
    </citation>
    <scope>IDENTIFICATION</scope>
</reference>
<protein>
    <recommendedName>
        <fullName evidence="1">Pyrin domain-containing protein</fullName>
    </recommendedName>
</protein>
<keyword evidence="3" id="KW-1185">Reference proteome</keyword>
<dbReference type="InterPro" id="IPR004020">
    <property type="entry name" value="DAPIN"/>
</dbReference>
<dbReference type="Gene3D" id="1.10.533.10">
    <property type="entry name" value="Death Domain, Fas"/>
    <property type="match status" value="1"/>
</dbReference>
<name>A0A7N6FBU1_ANATE</name>
<dbReference type="Proteomes" id="UP000265040">
    <property type="component" value="Chromosome 16"/>
</dbReference>
<dbReference type="InParanoid" id="A0A7N6FBU1"/>
<reference evidence="2" key="2">
    <citation type="submission" date="2025-08" db="UniProtKB">
        <authorList>
            <consortium name="Ensembl"/>
        </authorList>
    </citation>
    <scope>IDENTIFICATION</scope>
</reference>
<dbReference type="GeneTree" id="ENSGT01140000283325"/>
<reference evidence="2" key="1">
    <citation type="submission" date="2021-04" db="EMBL/GenBank/DDBJ databases">
        <authorList>
            <consortium name="Wellcome Sanger Institute Data Sharing"/>
        </authorList>
    </citation>
    <scope>NUCLEOTIDE SEQUENCE [LARGE SCALE GENOMIC DNA]</scope>
</reference>
<evidence type="ECO:0000259" key="1">
    <source>
        <dbReference type="PROSITE" id="PS50824"/>
    </source>
</evidence>
<evidence type="ECO:0000313" key="3">
    <source>
        <dbReference type="Proteomes" id="UP000265040"/>
    </source>
</evidence>
<dbReference type="SUPFAM" id="SSF47986">
    <property type="entry name" value="DEATH domain"/>
    <property type="match status" value="1"/>
</dbReference>
<sequence length="123" mass="14108">SENTGKEQMALEDLSKIDFDKFSHRLLDYPEIRRRAVEGKSFLQITELLVSTFPGARALKVTLEILRLINCNEVQFLLGSVSFHTENLSVPNDIDINRIKYYCTFIDIVSWEDLCCPLLVILG</sequence>
<evidence type="ECO:0000313" key="2">
    <source>
        <dbReference type="Ensembl" id="ENSATEP00000050019.1"/>
    </source>
</evidence>
<feature type="domain" description="Pyrin" evidence="1">
    <location>
        <begin position="10"/>
        <end position="87"/>
    </location>
</feature>
<organism evidence="2 3">
    <name type="scientific">Anabas testudineus</name>
    <name type="common">Climbing perch</name>
    <name type="synonym">Anthias testudineus</name>
    <dbReference type="NCBI Taxonomy" id="64144"/>
    <lineage>
        <taxon>Eukaryota</taxon>
        <taxon>Metazoa</taxon>
        <taxon>Chordata</taxon>
        <taxon>Craniata</taxon>
        <taxon>Vertebrata</taxon>
        <taxon>Euteleostomi</taxon>
        <taxon>Actinopterygii</taxon>
        <taxon>Neopterygii</taxon>
        <taxon>Teleostei</taxon>
        <taxon>Neoteleostei</taxon>
        <taxon>Acanthomorphata</taxon>
        <taxon>Anabantaria</taxon>
        <taxon>Anabantiformes</taxon>
        <taxon>Anabantoidei</taxon>
        <taxon>Anabantidae</taxon>
        <taxon>Anabas</taxon>
    </lineage>
</organism>